<dbReference type="OrthoDB" id="10049298at2759"/>
<dbReference type="KEGG" id="bfo:118412005"/>
<accession>A0A9J7KUA1</accession>
<feature type="signal peptide" evidence="1">
    <location>
        <begin position="1"/>
        <end position="27"/>
    </location>
</feature>
<dbReference type="GeneID" id="118412005"/>
<reference evidence="3" key="2">
    <citation type="submission" date="2025-08" db="UniProtKB">
        <authorList>
            <consortium name="RefSeq"/>
        </authorList>
    </citation>
    <scope>IDENTIFICATION</scope>
    <source>
        <strain evidence="3">S238N-H82</strain>
        <tissue evidence="3">Testes</tissue>
    </source>
</reference>
<dbReference type="RefSeq" id="XP_035670473.1">
    <property type="nucleotide sequence ID" value="XM_035814580.1"/>
</dbReference>
<sequence>MAMKAFHVLTFATALIVVLSVMSSVWAEEEEEENFLPVDERSAEEEEATLEELLADILARLRGNEEEKRGLGKFGRRPLRQCRGNSMCKIFYGSRPKTICSCPRDTECMAPPNSRFKYRCM</sequence>
<reference evidence="2" key="1">
    <citation type="journal article" date="2020" name="Nat. Ecol. Evol.">
        <title>Deeply conserved synteny resolves early events in vertebrate evolution.</title>
        <authorList>
            <person name="Simakov O."/>
            <person name="Marletaz F."/>
            <person name="Yue J.X."/>
            <person name="O'Connell B."/>
            <person name="Jenkins J."/>
            <person name="Brandt A."/>
            <person name="Calef R."/>
            <person name="Tung C.H."/>
            <person name="Huang T.K."/>
            <person name="Schmutz J."/>
            <person name="Satoh N."/>
            <person name="Yu J.K."/>
            <person name="Putnam N.H."/>
            <person name="Green R.E."/>
            <person name="Rokhsar D.S."/>
        </authorList>
    </citation>
    <scope>NUCLEOTIDE SEQUENCE [LARGE SCALE GENOMIC DNA]</scope>
    <source>
        <strain evidence="2">S238N-H82</strain>
    </source>
</reference>
<keyword evidence="1" id="KW-0732">Signal</keyword>
<dbReference type="AlphaFoldDB" id="A0A9J7KUA1"/>
<dbReference type="OMA" id="DTECMAP"/>
<evidence type="ECO:0000313" key="2">
    <source>
        <dbReference type="Proteomes" id="UP000001554"/>
    </source>
</evidence>
<protein>
    <submittedName>
        <fullName evidence="3">Uncharacterized protein LOC118412005</fullName>
    </submittedName>
</protein>
<dbReference type="Proteomes" id="UP000001554">
    <property type="component" value="Chromosome 3"/>
</dbReference>
<evidence type="ECO:0000313" key="3">
    <source>
        <dbReference type="RefSeq" id="XP_035670473.1"/>
    </source>
</evidence>
<name>A0A9J7KUA1_BRAFL</name>
<proteinExistence type="predicted"/>
<feature type="chain" id="PRO_5039888537" evidence="1">
    <location>
        <begin position="28"/>
        <end position="121"/>
    </location>
</feature>
<organism evidence="2 3">
    <name type="scientific">Branchiostoma floridae</name>
    <name type="common">Florida lancelet</name>
    <name type="synonym">Amphioxus</name>
    <dbReference type="NCBI Taxonomy" id="7739"/>
    <lineage>
        <taxon>Eukaryota</taxon>
        <taxon>Metazoa</taxon>
        <taxon>Chordata</taxon>
        <taxon>Cephalochordata</taxon>
        <taxon>Leptocardii</taxon>
        <taxon>Amphioxiformes</taxon>
        <taxon>Branchiostomatidae</taxon>
        <taxon>Branchiostoma</taxon>
    </lineage>
</organism>
<gene>
    <name evidence="3" type="primary">LOC118412005</name>
</gene>
<evidence type="ECO:0000256" key="1">
    <source>
        <dbReference type="SAM" id="SignalP"/>
    </source>
</evidence>
<keyword evidence="2" id="KW-1185">Reference proteome</keyword>